<feature type="transmembrane region" description="Helical" evidence="2">
    <location>
        <begin position="27"/>
        <end position="47"/>
    </location>
</feature>
<sequence>MDGWRDHLHFAFLGEHVLLPNLHLDSFSKFTVASFLTVFVCLTERLITHAIAKHWGPARVRRSRFRNALWRAVLYWLVTFARLMYMLIAMTFSVGLIVITVTTLSFGQFIIEYLDSASHNHPPDTEDFKEPLLPTHNYLSGPSSPPSPPSYPPSAAAPQPAPRPHLYRPAQAESQSQNNYPYATRPHTRRTRSKPENLNLYIHPSESNIARADAAVHELGLYSSGSEIDYEDEDMQARAHEPGEGWEHGTGREVARELMGKY</sequence>
<dbReference type="Proteomes" id="UP000194127">
    <property type="component" value="Unassembled WGS sequence"/>
</dbReference>
<keyword evidence="2" id="KW-0812">Transmembrane</keyword>
<feature type="region of interest" description="Disordered" evidence="1">
    <location>
        <begin position="124"/>
        <end position="198"/>
    </location>
</feature>
<keyword evidence="2" id="KW-0472">Membrane</keyword>
<dbReference type="RefSeq" id="XP_024343975.1">
    <property type="nucleotide sequence ID" value="XM_024477287.1"/>
</dbReference>
<evidence type="ECO:0000256" key="2">
    <source>
        <dbReference type="SAM" id="Phobius"/>
    </source>
</evidence>
<reference evidence="3 4" key="1">
    <citation type="submission" date="2017-04" db="EMBL/GenBank/DDBJ databases">
        <title>Genome Sequence of the Model Brown-Rot Fungus Postia placenta SB12.</title>
        <authorList>
            <consortium name="DOE Joint Genome Institute"/>
            <person name="Gaskell J."/>
            <person name="Kersten P."/>
            <person name="Larrondo L.F."/>
            <person name="Canessa P."/>
            <person name="Martinez D."/>
            <person name="Hibbett D."/>
            <person name="Schmoll M."/>
            <person name="Kubicek C.P."/>
            <person name="Martinez A.T."/>
            <person name="Yadav J."/>
            <person name="Master E."/>
            <person name="Magnuson J.K."/>
            <person name="James T."/>
            <person name="Yaver D."/>
            <person name="Berka R."/>
            <person name="Labutti K."/>
            <person name="Lipzen A."/>
            <person name="Aerts A."/>
            <person name="Barry K."/>
            <person name="Henrissat B."/>
            <person name="Blanchette R."/>
            <person name="Grigoriev I."/>
            <person name="Cullen D."/>
        </authorList>
    </citation>
    <scope>NUCLEOTIDE SEQUENCE [LARGE SCALE GENOMIC DNA]</scope>
    <source>
        <strain evidence="3 4">MAD-698-R-SB12</strain>
    </source>
</reference>
<dbReference type="GeneID" id="36322237"/>
<evidence type="ECO:0000313" key="3">
    <source>
        <dbReference type="EMBL" id="OSX67181.1"/>
    </source>
</evidence>
<protein>
    <recommendedName>
        <fullName evidence="5">Copper transporter</fullName>
    </recommendedName>
</protein>
<feature type="compositionally biased region" description="Polar residues" evidence="1">
    <location>
        <begin position="172"/>
        <end position="181"/>
    </location>
</feature>
<keyword evidence="4" id="KW-1185">Reference proteome</keyword>
<proteinExistence type="predicted"/>
<evidence type="ECO:0000256" key="1">
    <source>
        <dbReference type="SAM" id="MobiDB-lite"/>
    </source>
</evidence>
<evidence type="ECO:0008006" key="5">
    <source>
        <dbReference type="Google" id="ProtNLM"/>
    </source>
</evidence>
<name>A0A1X6NEX8_9APHY</name>
<dbReference type="OrthoDB" id="73901at2759"/>
<gene>
    <name evidence="3" type="ORF">POSPLADRAFT_1037890</name>
</gene>
<organism evidence="3 4">
    <name type="scientific">Postia placenta MAD-698-R-SB12</name>
    <dbReference type="NCBI Taxonomy" id="670580"/>
    <lineage>
        <taxon>Eukaryota</taxon>
        <taxon>Fungi</taxon>
        <taxon>Dikarya</taxon>
        <taxon>Basidiomycota</taxon>
        <taxon>Agaricomycotina</taxon>
        <taxon>Agaricomycetes</taxon>
        <taxon>Polyporales</taxon>
        <taxon>Adustoporiaceae</taxon>
        <taxon>Rhodonia</taxon>
    </lineage>
</organism>
<dbReference type="AlphaFoldDB" id="A0A1X6NEX8"/>
<keyword evidence="2" id="KW-1133">Transmembrane helix</keyword>
<evidence type="ECO:0000313" key="4">
    <source>
        <dbReference type="Proteomes" id="UP000194127"/>
    </source>
</evidence>
<feature type="transmembrane region" description="Helical" evidence="2">
    <location>
        <begin position="68"/>
        <end position="88"/>
    </location>
</feature>
<dbReference type="EMBL" id="KZ110591">
    <property type="protein sequence ID" value="OSX67181.1"/>
    <property type="molecule type" value="Genomic_DNA"/>
</dbReference>
<accession>A0A1X6NEX8</accession>
<feature type="compositionally biased region" description="Pro residues" evidence="1">
    <location>
        <begin position="143"/>
        <end position="152"/>
    </location>
</feature>